<protein>
    <submittedName>
        <fullName evidence="5">RNase P subunit p30</fullName>
    </submittedName>
</protein>
<dbReference type="GO" id="GO:0005655">
    <property type="term" value="C:nucleolar ribonuclease P complex"/>
    <property type="evidence" value="ECO:0007669"/>
    <property type="project" value="TreeGrafter"/>
</dbReference>
<dbReference type="SUPFAM" id="SSF89550">
    <property type="entry name" value="PHP domain-like"/>
    <property type="match status" value="1"/>
</dbReference>
<dbReference type="PANTHER" id="PTHR13031">
    <property type="entry name" value="RIBONUCLEASE P SUBUNIT P30"/>
    <property type="match status" value="1"/>
</dbReference>
<keyword evidence="6" id="KW-1185">Reference proteome</keyword>
<evidence type="ECO:0000256" key="4">
    <source>
        <dbReference type="SAM" id="MobiDB-lite"/>
    </source>
</evidence>
<comment type="similarity">
    <text evidence="2">Belongs to the eukaryotic/archaeal RNase P protein component 3 family.</text>
</comment>
<evidence type="ECO:0000256" key="2">
    <source>
        <dbReference type="ARBA" id="ARBA00007331"/>
    </source>
</evidence>
<dbReference type="PANTHER" id="PTHR13031:SF0">
    <property type="entry name" value="RIBONUCLEASE P PROTEIN SUBUNIT P30"/>
    <property type="match status" value="1"/>
</dbReference>
<accession>A0A9K3GJH1</accession>
<proteinExistence type="inferred from homology"/>
<dbReference type="GO" id="GO:0003723">
    <property type="term" value="F:RNA binding"/>
    <property type="evidence" value="ECO:0007669"/>
    <property type="project" value="TreeGrafter"/>
</dbReference>
<keyword evidence="3" id="KW-0819">tRNA processing</keyword>
<comment type="caution">
    <text evidence="5">The sequence shown here is derived from an EMBL/GenBank/DDBJ whole genome shotgun (WGS) entry which is preliminary data.</text>
</comment>
<dbReference type="Gene3D" id="3.20.20.140">
    <property type="entry name" value="Metal-dependent hydrolases"/>
    <property type="match status" value="1"/>
</dbReference>
<evidence type="ECO:0000313" key="5">
    <source>
        <dbReference type="EMBL" id="GIQ86144.1"/>
    </source>
</evidence>
<reference evidence="5 6" key="1">
    <citation type="journal article" date="2018" name="PLoS ONE">
        <title>The draft genome of Kipferlia bialata reveals reductive genome evolution in fornicate parasites.</title>
        <authorList>
            <person name="Tanifuji G."/>
            <person name="Takabayashi S."/>
            <person name="Kume K."/>
            <person name="Takagi M."/>
            <person name="Nakayama T."/>
            <person name="Kamikawa R."/>
            <person name="Inagaki Y."/>
            <person name="Hashimoto T."/>
        </authorList>
    </citation>
    <scope>NUCLEOTIDE SEQUENCE [LARGE SCALE GENOMIC DNA]</scope>
    <source>
        <strain evidence="5">NY0173</strain>
    </source>
</reference>
<evidence type="ECO:0000256" key="3">
    <source>
        <dbReference type="ARBA" id="ARBA00022694"/>
    </source>
</evidence>
<dbReference type="Proteomes" id="UP000265618">
    <property type="component" value="Unassembled WGS sequence"/>
</dbReference>
<dbReference type="InterPro" id="IPR016195">
    <property type="entry name" value="Pol/histidinol_Pase-like"/>
</dbReference>
<organism evidence="5 6">
    <name type="scientific">Kipferlia bialata</name>
    <dbReference type="NCBI Taxonomy" id="797122"/>
    <lineage>
        <taxon>Eukaryota</taxon>
        <taxon>Metamonada</taxon>
        <taxon>Carpediemonas-like organisms</taxon>
        <taxon>Kipferlia</taxon>
    </lineage>
</organism>
<feature type="region of interest" description="Disordered" evidence="4">
    <location>
        <begin position="222"/>
        <end position="259"/>
    </location>
</feature>
<dbReference type="OrthoDB" id="17948at2759"/>
<dbReference type="AlphaFoldDB" id="A0A9K3GJH1"/>
<gene>
    <name evidence="5" type="ORF">KIPB_007939</name>
</gene>
<dbReference type="GO" id="GO:0008033">
    <property type="term" value="P:tRNA processing"/>
    <property type="evidence" value="ECO:0007669"/>
    <property type="project" value="UniProtKB-KW"/>
</dbReference>
<evidence type="ECO:0000256" key="1">
    <source>
        <dbReference type="ARBA" id="ARBA00004123"/>
    </source>
</evidence>
<evidence type="ECO:0000313" key="6">
    <source>
        <dbReference type="Proteomes" id="UP000265618"/>
    </source>
</evidence>
<sequence>MHISTLRAYTSKDLPALPPLTGSHRLTGVTVPQPQFDGAGLAPQKEMQILRRLTIDTDTDTKGFSLRSIEPVLRQFDMVAVIPRNETVLSQIALKSRHCSIVQMDLKERVRMGHKVIKECLTSGLVFECCYSPALFSVSDRRRFIEIGRKIYAAGRGKGLSIASGATMPGAMLAPLDACALAAIVSASPRMCLSAVPETAFQRAVQSVATQSVISLGGQTVAEGETGESADPHSWSVTKTGGERETDATVVGSPLSPPPKREAAVLELEDVMMFD</sequence>
<comment type="subcellular location">
    <subcellularLocation>
        <location evidence="1">Nucleus</location>
    </subcellularLocation>
</comment>
<dbReference type="EMBL" id="BDIP01002342">
    <property type="protein sequence ID" value="GIQ86144.1"/>
    <property type="molecule type" value="Genomic_DNA"/>
</dbReference>
<dbReference type="InterPro" id="IPR002738">
    <property type="entry name" value="RNase_P_p30"/>
</dbReference>
<dbReference type="Pfam" id="PF01876">
    <property type="entry name" value="RNase_P_p30"/>
    <property type="match status" value="1"/>
</dbReference>
<name>A0A9K3GJH1_9EUKA</name>